<accession>A0A2S5GJT0</accession>
<protein>
    <submittedName>
        <fullName evidence="3">Uncharacterized protein</fullName>
    </submittedName>
</protein>
<evidence type="ECO:0000256" key="1">
    <source>
        <dbReference type="SAM" id="MobiDB-lite"/>
    </source>
</evidence>
<dbReference type="EMBL" id="PREU01000016">
    <property type="protein sequence ID" value="PPA73218.1"/>
    <property type="molecule type" value="Genomic_DNA"/>
</dbReference>
<keyword evidence="2" id="KW-1133">Transmembrane helix</keyword>
<reference evidence="3 4" key="1">
    <citation type="submission" date="2018-02" db="EMBL/GenBank/DDBJ databases">
        <title>Draft Genome of Achromobacter spanius stain 6.</title>
        <authorList>
            <person name="Gunasekera T.S."/>
            <person name="Radwan O."/>
            <person name="Ruiz O.N."/>
        </authorList>
    </citation>
    <scope>NUCLEOTIDE SEQUENCE [LARGE SCALE GENOMIC DNA]</scope>
    <source>
        <strain evidence="3 4">6</strain>
    </source>
</reference>
<comment type="caution">
    <text evidence="3">The sequence shown here is derived from an EMBL/GenBank/DDBJ whole genome shotgun (WGS) entry which is preliminary data.</text>
</comment>
<feature type="region of interest" description="Disordered" evidence="1">
    <location>
        <begin position="127"/>
        <end position="161"/>
    </location>
</feature>
<name>A0A2S5GJT0_9BURK</name>
<gene>
    <name evidence="3" type="ORF">C4E15_26245</name>
</gene>
<keyword evidence="2" id="KW-0812">Transmembrane</keyword>
<evidence type="ECO:0000313" key="4">
    <source>
        <dbReference type="Proteomes" id="UP000239990"/>
    </source>
</evidence>
<proteinExistence type="predicted"/>
<feature type="transmembrane region" description="Helical" evidence="2">
    <location>
        <begin position="168"/>
        <end position="190"/>
    </location>
</feature>
<sequence length="326" mass="34268">MTIILLKAVSPGRAELHVTPWEQGAEHVELSVRRSEGAAHLDVVNRQWVGDEQWIRLQGASLRAQTLVMPVGPEFVDPLLAGTQGPRCRGFLRVAGGAAVQYAFRIEPDVLPGAAAGAAPTVGSSSQLAAAAVQEPVEPQAAIEQEPKPEPAPEINSRHASGQGRRTLALALGLAGLLVAAGIAAYYFLWKDRSVDADPQPSSASAPAALPPAGCTVASLADASADKMGFVQACVRDVKDSEALLKVIRAARDSGQCEIAQRLYANRANAGDITIALAYAAEYDPASSKNTCFKAEAATARYWYEAVLERDPKQAGALASLQSLPN</sequence>
<evidence type="ECO:0000256" key="2">
    <source>
        <dbReference type="SAM" id="Phobius"/>
    </source>
</evidence>
<dbReference type="Proteomes" id="UP000239990">
    <property type="component" value="Unassembled WGS sequence"/>
</dbReference>
<dbReference type="AlphaFoldDB" id="A0A2S5GJT0"/>
<organism evidence="3 4">
    <name type="scientific">Achromobacter spanius</name>
    <dbReference type="NCBI Taxonomy" id="217203"/>
    <lineage>
        <taxon>Bacteria</taxon>
        <taxon>Pseudomonadati</taxon>
        <taxon>Pseudomonadota</taxon>
        <taxon>Betaproteobacteria</taxon>
        <taxon>Burkholderiales</taxon>
        <taxon>Alcaligenaceae</taxon>
        <taxon>Achromobacter</taxon>
    </lineage>
</organism>
<evidence type="ECO:0000313" key="3">
    <source>
        <dbReference type="EMBL" id="PPA73218.1"/>
    </source>
</evidence>
<keyword evidence="2" id="KW-0472">Membrane</keyword>